<dbReference type="Proteomes" id="UP000886889">
    <property type="component" value="Unassembled WGS sequence"/>
</dbReference>
<comment type="caution">
    <text evidence="2">The sequence shown here is derived from an EMBL/GenBank/DDBJ whole genome shotgun (WGS) entry which is preliminary data.</text>
</comment>
<feature type="compositionally biased region" description="Low complexity" evidence="1">
    <location>
        <begin position="18"/>
        <end position="30"/>
    </location>
</feature>
<evidence type="ECO:0000313" key="2">
    <source>
        <dbReference type="EMBL" id="HIV22861.1"/>
    </source>
</evidence>
<accession>A0A9D1NXX6</accession>
<name>A0A9D1NXX6_9FIRM</name>
<protein>
    <submittedName>
        <fullName evidence="2">ABC transporter substrate-binding protein</fullName>
    </submittedName>
</protein>
<dbReference type="EMBL" id="DVOS01000029">
    <property type="protein sequence ID" value="HIV22861.1"/>
    <property type="molecule type" value="Genomic_DNA"/>
</dbReference>
<reference evidence="2" key="2">
    <citation type="journal article" date="2021" name="PeerJ">
        <title>Extensive microbial diversity within the chicken gut microbiome revealed by metagenomics and culture.</title>
        <authorList>
            <person name="Gilroy R."/>
            <person name="Ravi A."/>
            <person name="Getino M."/>
            <person name="Pursley I."/>
            <person name="Horton D.L."/>
            <person name="Alikhan N.F."/>
            <person name="Baker D."/>
            <person name="Gharbi K."/>
            <person name="Hall N."/>
            <person name="Watson M."/>
            <person name="Adriaenssens E.M."/>
            <person name="Foster-Nyarko E."/>
            <person name="Jarju S."/>
            <person name="Secka A."/>
            <person name="Antonio M."/>
            <person name="Oren A."/>
            <person name="Chaudhuri R.R."/>
            <person name="La Ragione R."/>
            <person name="Hildebrand F."/>
            <person name="Pallen M.J."/>
        </authorList>
    </citation>
    <scope>NUCLEOTIDE SEQUENCE</scope>
    <source>
        <strain evidence="2">ChiBcec6-7307</strain>
    </source>
</reference>
<dbReference type="CDD" id="cd06325">
    <property type="entry name" value="PBP1_ABC_unchar_transporter"/>
    <property type="match status" value="1"/>
</dbReference>
<dbReference type="InterPro" id="IPR028082">
    <property type="entry name" value="Peripla_BP_I"/>
</dbReference>
<dbReference type="PANTHER" id="PTHR35271">
    <property type="entry name" value="ABC TRANSPORTER, SUBSTRATE-BINDING LIPOPROTEIN-RELATED"/>
    <property type="match status" value="1"/>
</dbReference>
<dbReference type="PANTHER" id="PTHR35271:SF1">
    <property type="entry name" value="ABC TRANSPORTER, SUBSTRATE-BINDING LIPOPROTEIN"/>
    <property type="match status" value="1"/>
</dbReference>
<proteinExistence type="predicted"/>
<dbReference type="Gene3D" id="3.40.50.2300">
    <property type="match status" value="2"/>
</dbReference>
<feature type="compositionally biased region" description="Acidic residues" evidence="1">
    <location>
        <begin position="31"/>
        <end position="211"/>
    </location>
</feature>
<reference evidence="2" key="1">
    <citation type="submission" date="2020-10" db="EMBL/GenBank/DDBJ databases">
        <authorList>
            <person name="Gilroy R."/>
        </authorList>
    </citation>
    <scope>NUCLEOTIDE SEQUENCE</scope>
    <source>
        <strain evidence="2">ChiBcec6-7307</strain>
    </source>
</reference>
<dbReference type="AlphaFoldDB" id="A0A9D1NXX6"/>
<dbReference type="InterPro" id="IPR007487">
    <property type="entry name" value="ABC_transpt-TYRBP-like"/>
</dbReference>
<sequence>MVTAAITGCTSGSKETEAPATETVTEAAAEQTEEAAETESEETTEEETEAETETETEEATEAATEAETETETEEVTEEASEAESEEAAETETETEEVTEAAADEETEAETEAAEAETEEATEAAAEEETEAETEEVTEIAAEEETEAESEEATEESTEAETEAETEEATEAETETETEEVTEEATEETTEAETETETEEATEAAAEEETEAASEAAEIVEGTYTIGISQFAEHGSLDNCREGFLAGLAAEGFVEGENLEVEYDNAQSDTGTAATIADSYVSDGVDLICAIATPSAMAAYNSAMDTEIPVVYTAVSDPAAAGLADEDGVPAGNITGTADALPVEEQLQMIREILPEAEKIGILYTTSETNSESTLATYEELAGEYGFEIVSTGINTIADVDMAAAELVGEVDCISNLTDNTVVSALQTVLSYANEANIPVFGSEIEQVKNGCLASMGIDYIALGEQTGQMAAAILKGESTASEMNFETCEGASLYVNTEAAENLGIELSEDYIADAAEVFETTTVE</sequence>
<dbReference type="SUPFAM" id="SSF53822">
    <property type="entry name" value="Periplasmic binding protein-like I"/>
    <property type="match status" value="1"/>
</dbReference>
<dbReference type="Pfam" id="PF04392">
    <property type="entry name" value="ABC_sub_bind"/>
    <property type="match status" value="1"/>
</dbReference>
<feature type="region of interest" description="Disordered" evidence="1">
    <location>
        <begin position="1"/>
        <end position="214"/>
    </location>
</feature>
<evidence type="ECO:0000256" key="1">
    <source>
        <dbReference type="SAM" id="MobiDB-lite"/>
    </source>
</evidence>
<organism evidence="2 3">
    <name type="scientific">Candidatus Merdiplasma excrementigallinarum</name>
    <dbReference type="NCBI Taxonomy" id="2840864"/>
    <lineage>
        <taxon>Bacteria</taxon>
        <taxon>Bacillati</taxon>
        <taxon>Bacillota</taxon>
        <taxon>Clostridia</taxon>
        <taxon>Lachnospirales</taxon>
        <taxon>Lachnospiraceae</taxon>
        <taxon>Lachnospiraceae incertae sedis</taxon>
        <taxon>Candidatus Merdiplasma</taxon>
    </lineage>
</organism>
<evidence type="ECO:0000313" key="3">
    <source>
        <dbReference type="Proteomes" id="UP000886889"/>
    </source>
</evidence>
<gene>
    <name evidence="2" type="ORF">IAC80_02855</name>
</gene>